<sequence length="73" mass="8566">MSNEDYVIYQKWCQENLVMAIEAHKITAQSVSGFKQSIILGHIKPFLTYGAKRKTNLYLRTDLEEYAKNKQIR</sequence>
<evidence type="ECO:0000313" key="1">
    <source>
        <dbReference type="EMBL" id="OAH53915.1"/>
    </source>
</evidence>
<accession>A0A177KLZ7</accession>
<reference evidence="1 2" key="1">
    <citation type="submission" date="2016-01" db="EMBL/GenBank/DDBJ databases">
        <title>Investigation of taxonomic status of Bacillus aminovorans.</title>
        <authorList>
            <person name="Verma A."/>
            <person name="Pal Y."/>
            <person name="Krishnamurthi S."/>
        </authorList>
    </citation>
    <scope>NUCLEOTIDE SEQUENCE [LARGE SCALE GENOMIC DNA]</scope>
    <source>
        <strain evidence="1 2">DSM 4337</strain>
    </source>
</reference>
<proteinExistence type="predicted"/>
<dbReference type="EMBL" id="LQWZ01000035">
    <property type="protein sequence ID" value="OAH53915.1"/>
    <property type="molecule type" value="Genomic_DNA"/>
</dbReference>
<gene>
    <name evidence="1" type="ORF">AWH48_11645</name>
</gene>
<dbReference type="AlphaFoldDB" id="A0A177KLZ7"/>
<organism evidence="1 2">
    <name type="scientific">Domibacillus aminovorans</name>
    <dbReference type="NCBI Taxonomy" id="29332"/>
    <lineage>
        <taxon>Bacteria</taxon>
        <taxon>Bacillati</taxon>
        <taxon>Bacillota</taxon>
        <taxon>Bacilli</taxon>
        <taxon>Bacillales</taxon>
        <taxon>Bacillaceae</taxon>
        <taxon>Domibacillus</taxon>
    </lineage>
</organism>
<name>A0A177KLZ7_9BACI</name>
<protein>
    <recommendedName>
        <fullName evidence="3">DNA-binding protein</fullName>
    </recommendedName>
</protein>
<comment type="caution">
    <text evidence="1">The sequence shown here is derived from an EMBL/GenBank/DDBJ whole genome shotgun (WGS) entry which is preliminary data.</text>
</comment>
<dbReference type="OrthoDB" id="2650588at2"/>
<evidence type="ECO:0000313" key="2">
    <source>
        <dbReference type="Proteomes" id="UP000077271"/>
    </source>
</evidence>
<evidence type="ECO:0008006" key="3">
    <source>
        <dbReference type="Google" id="ProtNLM"/>
    </source>
</evidence>
<dbReference type="Proteomes" id="UP000077271">
    <property type="component" value="Unassembled WGS sequence"/>
</dbReference>